<keyword evidence="4" id="KW-0539">Nucleus</keyword>
<dbReference type="InParanoid" id="A0A1Y2EK07"/>
<dbReference type="InterPro" id="IPR041499">
    <property type="entry name" value="Tfc1/Sfc1_N"/>
</dbReference>
<feature type="region of interest" description="Disordered" evidence="5">
    <location>
        <begin position="97"/>
        <end position="132"/>
    </location>
</feature>
<feature type="region of interest" description="Disordered" evidence="5">
    <location>
        <begin position="612"/>
        <end position="709"/>
    </location>
</feature>
<evidence type="ECO:0000259" key="7">
    <source>
        <dbReference type="Pfam" id="PF17682"/>
    </source>
</evidence>
<evidence type="ECO:0000259" key="6">
    <source>
        <dbReference type="Pfam" id="PF09734"/>
    </source>
</evidence>
<sequence>MLGLENLFPPGGSKNDGAPYFEVPSRKIVSIEHPFIIQNLDNGIRSFGPNPNFHRLMVDGSERSSLPLWLRHDEPTAKPVMSHNAASNNVLLKITVPKRTGRKRKRGSDEPFSGDVALPDAGPEPTPKDQVCSVARQDNPRLILRKLQDNADTYSVEAVGAIRGSHRYRGLADFQFIARDLPFLSKVADHLTPMNVSKLREFKLDLNQGIGSGQEIIPPPHFTDKVAPFNYFYEQNPNAQVSVTDATGKPIIGNMNRQGRFAFGHYIQYNAPVPTGPLKPANSSGLYQVPADLLDKLRTCMEERPIWTRRALVNQVNIGNYISETAVKFAIQAVGYQFKGGPWRDAVVKYGVDPRIDSKYRIYQTLAFKLHRLPVKSVVHNGQITNMSKDDARRSHMWDGNSYCTNGKFWQVCDITDAPLLQLIEEAPLREECAVEGDGWWYEGTWSKVKAYMKAKMVAIQAGRLGDENDVPKKPGYLYASSLVAKLKQHADIVPVRNGKFSTVNVTTLLYGLEDVEGLEGIRYRHRPGASWKDPYGSMGLTGNNKYPVRRKRRAPSSFEGGERDAPEAGGNGEKRGGEVYPDDAWAHILDSDLSDMSGDEDGNEADETMVDEAISFTGNDRESRNGEGDDEEFDEEDEDQDQEREEFDDGYGETYGDEDSGTYDGDDVGDGDSESYDKPDEEDENDNGAYDSENNKSVSEHRQTSVLD</sequence>
<feature type="compositionally biased region" description="Basic and acidic residues" evidence="5">
    <location>
        <begin position="699"/>
        <end position="709"/>
    </location>
</feature>
<gene>
    <name evidence="8" type="ORF">BCR38DRAFT_22440</name>
</gene>
<evidence type="ECO:0000313" key="8">
    <source>
        <dbReference type="EMBL" id="ORY71880.1"/>
    </source>
</evidence>
<keyword evidence="9" id="KW-1185">Reference proteome</keyword>
<dbReference type="EMBL" id="MCFJ01000001">
    <property type="protein sequence ID" value="ORY71880.1"/>
    <property type="molecule type" value="Genomic_DNA"/>
</dbReference>
<dbReference type="Gene3D" id="3.30.200.160">
    <property type="entry name" value="TFIIIC, subcomplex tauA, subunit Sfc1, barrel domain"/>
    <property type="match status" value="1"/>
</dbReference>
<feature type="domain" description="Transcription factor IIIC subunit Tfc1/Sfc1 triple barrel" evidence="7">
    <location>
        <begin position="29"/>
        <end position="176"/>
    </location>
</feature>
<feature type="domain" description="Transcription factor IIIC subunit 5 HTH" evidence="6">
    <location>
        <begin position="216"/>
        <end position="369"/>
    </location>
</feature>
<evidence type="ECO:0000256" key="1">
    <source>
        <dbReference type="ARBA" id="ARBA00004123"/>
    </source>
</evidence>
<dbReference type="Pfam" id="PF09734">
    <property type="entry name" value="Tau95"/>
    <property type="match status" value="1"/>
</dbReference>
<evidence type="ECO:0000256" key="5">
    <source>
        <dbReference type="SAM" id="MobiDB-lite"/>
    </source>
</evidence>
<dbReference type="GeneID" id="63770486"/>
<dbReference type="GO" id="GO:0001003">
    <property type="term" value="F:RNA polymerase III type 2 promoter sequence-specific DNA binding"/>
    <property type="evidence" value="ECO:0007669"/>
    <property type="project" value="TreeGrafter"/>
</dbReference>
<dbReference type="GO" id="GO:0006384">
    <property type="term" value="P:transcription initiation at RNA polymerase III promoter"/>
    <property type="evidence" value="ECO:0007669"/>
    <property type="project" value="InterPro"/>
</dbReference>
<comment type="caution">
    <text evidence="8">The sequence shown here is derived from an EMBL/GenBank/DDBJ whole genome shotgun (WGS) entry which is preliminary data.</text>
</comment>
<keyword evidence="3" id="KW-0804">Transcription</keyword>
<dbReference type="RefSeq" id="XP_040721472.1">
    <property type="nucleotide sequence ID" value="XM_040854274.1"/>
</dbReference>
<name>A0A1Y2EK07_9PEZI</name>
<evidence type="ECO:0000313" key="9">
    <source>
        <dbReference type="Proteomes" id="UP000193689"/>
    </source>
</evidence>
<evidence type="ECO:0000256" key="3">
    <source>
        <dbReference type="ARBA" id="ARBA00023163"/>
    </source>
</evidence>
<dbReference type="GO" id="GO:0001002">
    <property type="term" value="F:RNA polymerase III type 1 promoter sequence-specific DNA binding"/>
    <property type="evidence" value="ECO:0007669"/>
    <property type="project" value="TreeGrafter"/>
</dbReference>
<evidence type="ECO:0000256" key="4">
    <source>
        <dbReference type="ARBA" id="ARBA00023242"/>
    </source>
</evidence>
<dbReference type="PANTHER" id="PTHR13230:SF5">
    <property type="entry name" value="GENERAL TRANSCRIPTION FACTOR 3C POLYPEPTIDE 5"/>
    <property type="match status" value="1"/>
</dbReference>
<dbReference type="STRING" id="1141098.A0A1Y2EK07"/>
<dbReference type="InterPro" id="IPR042536">
    <property type="entry name" value="TFIIIC_tauA_Sfc1"/>
</dbReference>
<dbReference type="InterPro" id="IPR040454">
    <property type="entry name" value="TF_IIIC_Tfc1/Sfc1"/>
</dbReference>
<dbReference type="OrthoDB" id="5598268at2759"/>
<dbReference type="GO" id="GO:0005634">
    <property type="term" value="C:nucleus"/>
    <property type="evidence" value="ECO:0007669"/>
    <property type="project" value="UniProtKB-SubCell"/>
</dbReference>
<protein>
    <submittedName>
        <fullName evidence="8">RNA polymerase III transcription factor IIIC subunit-domain-containing protein</fullName>
    </submittedName>
</protein>
<dbReference type="InterPro" id="IPR019136">
    <property type="entry name" value="TF_IIIC_su-5_HTH"/>
</dbReference>
<dbReference type="Pfam" id="PF17682">
    <property type="entry name" value="Tau95_N"/>
    <property type="match status" value="1"/>
</dbReference>
<feature type="compositionally biased region" description="Acidic residues" evidence="5">
    <location>
        <begin position="629"/>
        <end position="687"/>
    </location>
</feature>
<keyword evidence="2" id="KW-0238">DNA-binding</keyword>
<reference evidence="8 9" key="1">
    <citation type="submission" date="2016-07" db="EMBL/GenBank/DDBJ databases">
        <title>Pervasive Adenine N6-methylation of Active Genes in Fungi.</title>
        <authorList>
            <consortium name="DOE Joint Genome Institute"/>
            <person name="Mondo S.J."/>
            <person name="Dannebaum R.O."/>
            <person name="Kuo R.C."/>
            <person name="Labutti K."/>
            <person name="Haridas S."/>
            <person name="Kuo A."/>
            <person name="Salamov A."/>
            <person name="Ahrendt S.R."/>
            <person name="Lipzen A."/>
            <person name="Sullivan W."/>
            <person name="Andreopoulos W.B."/>
            <person name="Clum A."/>
            <person name="Lindquist E."/>
            <person name="Daum C."/>
            <person name="Ramamoorthy G.K."/>
            <person name="Gryganskyi A."/>
            <person name="Culley D."/>
            <person name="Magnuson J.K."/>
            <person name="James T.Y."/>
            <person name="O'Malley M.A."/>
            <person name="Stajich J.E."/>
            <person name="Spatafora J.W."/>
            <person name="Visel A."/>
            <person name="Grigoriev I.V."/>
        </authorList>
    </citation>
    <scope>NUCLEOTIDE SEQUENCE [LARGE SCALE GENOMIC DNA]</scope>
    <source>
        <strain evidence="8 9">CBS 129021</strain>
    </source>
</reference>
<organism evidence="8 9">
    <name type="scientific">Pseudomassariella vexata</name>
    <dbReference type="NCBI Taxonomy" id="1141098"/>
    <lineage>
        <taxon>Eukaryota</taxon>
        <taxon>Fungi</taxon>
        <taxon>Dikarya</taxon>
        <taxon>Ascomycota</taxon>
        <taxon>Pezizomycotina</taxon>
        <taxon>Sordariomycetes</taxon>
        <taxon>Xylariomycetidae</taxon>
        <taxon>Amphisphaeriales</taxon>
        <taxon>Pseudomassariaceae</taxon>
        <taxon>Pseudomassariella</taxon>
    </lineage>
</organism>
<comment type="subcellular location">
    <subcellularLocation>
        <location evidence="1">Nucleus</location>
    </subcellularLocation>
</comment>
<evidence type="ECO:0000256" key="2">
    <source>
        <dbReference type="ARBA" id="ARBA00023125"/>
    </source>
</evidence>
<dbReference type="PANTHER" id="PTHR13230">
    <property type="entry name" value="GENERAL TRANSCRIPTION FACTOR IIIC, POLYPEPTIDE 5"/>
    <property type="match status" value="1"/>
</dbReference>
<feature type="compositionally biased region" description="Basic and acidic residues" evidence="5">
    <location>
        <begin position="561"/>
        <end position="578"/>
    </location>
</feature>
<dbReference type="Proteomes" id="UP000193689">
    <property type="component" value="Unassembled WGS sequence"/>
</dbReference>
<dbReference type="AlphaFoldDB" id="A0A1Y2EK07"/>
<feature type="region of interest" description="Disordered" evidence="5">
    <location>
        <begin position="533"/>
        <end position="580"/>
    </location>
</feature>
<proteinExistence type="predicted"/>
<dbReference type="GO" id="GO:0000127">
    <property type="term" value="C:transcription factor TFIIIC complex"/>
    <property type="evidence" value="ECO:0007669"/>
    <property type="project" value="InterPro"/>
</dbReference>
<accession>A0A1Y2EK07</accession>